<gene>
    <name evidence="3" type="ORF">EJ05DRAFT_536775</name>
</gene>
<dbReference type="SUPFAM" id="SSF53955">
    <property type="entry name" value="Lysozyme-like"/>
    <property type="match status" value="1"/>
</dbReference>
<feature type="signal peptide" evidence="1">
    <location>
        <begin position="1"/>
        <end position="22"/>
    </location>
</feature>
<dbReference type="Pfam" id="PF01464">
    <property type="entry name" value="SLT"/>
    <property type="match status" value="1"/>
</dbReference>
<dbReference type="AlphaFoldDB" id="A0A6A6WD22"/>
<keyword evidence="4" id="KW-1185">Reference proteome</keyword>
<evidence type="ECO:0000313" key="3">
    <source>
        <dbReference type="EMBL" id="KAF2759467.1"/>
    </source>
</evidence>
<dbReference type="Gene3D" id="1.10.530.10">
    <property type="match status" value="1"/>
</dbReference>
<dbReference type="InterPro" id="IPR023346">
    <property type="entry name" value="Lysozyme-like_dom_sf"/>
</dbReference>
<organism evidence="3 4">
    <name type="scientific">Pseudovirgaria hyperparasitica</name>
    <dbReference type="NCBI Taxonomy" id="470096"/>
    <lineage>
        <taxon>Eukaryota</taxon>
        <taxon>Fungi</taxon>
        <taxon>Dikarya</taxon>
        <taxon>Ascomycota</taxon>
        <taxon>Pezizomycotina</taxon>
        <taxon>Dothideomycetes</taxon>
        <taxon>Dothideomycetes incertae sedis</taxon>
        <taxon>Acrospermales</taxon>
        <taxon>Acrospermaceae</taxon>
        <taxon>Pseudovirgaria</taxon>
    </lineage>
</organism>
<dbReference type="GeneID" id="54490390"/>
<evidence type="ECO:0000313" key="4">
    <source>
        <dbReference type="Proteomes" id="UP000799437"/>
    </source>
</evidence>
<dbReference type="EMBL" id="ML996569">
    <property type="protein sequence ID" value="KAF2759467.1"/>
    <property type="molecule type" value="Genomic_DNA"/>
</dbReference>
<dbReference type="RefSeq" id="XP_033601918.1">
    <property type="nucleotide sequence ID" value="XM_033749336.1"/>
</dbReference>
<accession>A0A6A6WD22</accession>
<feature type="chain" id="PRO_5025455138" evidence="1">
    <location>
        <begin position="23"/>
        <end position="253"/>
    </location>
</feature>
<dbReference type="OrthoDB" id="2537480at2759"/>
<feature type="domain" description="Transglycosylase SLT" evidence="2">
    <location>
        <begin position="98"/>
        <end position="182"/>
    </location>
</feature>
<sequence>MDLKNTIKVFCLAGLLSVITQAQSVNPGVGINPNAHGATENVTPSSGPNGAIKWLNSGMDQDSGWKPPFLDFDTIKHISKEQFYDGPGSACRKYDWAFSAAADEFNIDAAILAMIAQQESSCNADAGGSTPGLMQVACGNYPGGVCHPKDIKLNVRMGAKYFRDRLDESDNNVLKALGNYNGWFTGGSGRNGNKGLTKSYPCSNEGKSNGDPQNLDYLHQQVNGWFMGLNPYGDESWIGTNRCSGSCKDGKAC</sequence>
<reference evidence="3" key="1">
    <citation type="journal article" date="2020" name="Stud. Mycol.">
        <title>101 Dothideomycetes genomes: a test case for predicting lifestyles and emergence of pathogens.</title>
        <authorList>
            <person name="Haridas S."/>
            <person name="Albert R."/>
            <person name="Binder M."/>
            <person name="Bloem J."/>
            <person name="Labutti K."/>
            <person name="Salamov A."/>
            <person name="Andreopoulos B."/>
            <person name="Baker S."/>
            <person name="Barry K."/>
            <person name="Bills G."/>
            <person name="Bluhm B."/>
            <person name="Cannon C."/>
            <person name="Castanera R."/>
            <person name="Culley D."/>
            <person name="Daum C."/>
            <person name="Ezra D."/>
            <person name="Gonzalez J."/>
            <person name="Henrissat B."/>
            <person name="Kuo A."/>
            <person name="Liang C."/>
            <person name="Lipzen A."/>
            <person name="Lutzoni F."/>
            <person name="Magnuson J."/>
            <person name="Mondo S."/>
            <person name="Nolan M."/>
            <person name="Ohm R."/>
            <person name="Pangilinan J."/>
            <person name="Park H.-J."/>
            <person name="Ramirez L."/>
            <person name="Alfaro M."/>
            <person name="Sun H."/>
            <person name="Tritt A."/>
            <person name="Yoshinaga Y."/>
            <person name="Zwiers L.-H."/>
            <person name="Turgeon B."/>
            <person name="Goodwin S."/>
            <person name="Spatafora J."/>
            <person name="Crous P."/>
            <person name="Grigoriev I."/>
        </authorList>
    </citation>
    <scope>NUCLEOTIDE SEQUENCE</scope>
    <source>
        <strain evidence="3">CBS 121739</strain>
    </source>
</reference>
<proteinExistence type="predicted"/>
<protein>
    <submittedName>
        <fullName evidence="3">Putative extracellular soluble lytic transglycosylase</fullName>
    </submittedName>
</protein>
<dbReference type="Proteomes" id="UP000799437">
    <property type="component" value="Unassembled WGS sequence"/>
</dbReference>
<name>A0A6A6WD22_9PEZI</name>
<keyword evidence="1" id="KW-0732">Signal</keyword>
<dbReference type="InterPro" id="IPR008258">
    <property type="entry name" value="Transglycosylase_SLT_dom_1"/>
</dbReference>
<evidence type="ECO:0000256" key="1">
    <source>
        <dbReference type="SAM" id="SignalP"/>
    </source>
</evidence>
<evidence type="ECO:0000259" key="2">
    <source>
        <dbReference type="Pfam" id="PF01464"/>
    </source>
</evidence>